<dbReference type="PANTHER" id="PTHR42830:SF2">
    <property type="entry name" value="OSMC_OHR FAMILY PROTEIN"/>
    <property type="match status" value="1"/>
</dbReference>
<proteinExistence type="predicted"/>
<accession>A0A6M1TK81</accession>
<dbReference type="InterPro" id="IPR003718">
    <property type="entry name" value="OsmC/Ohr_fam"/>
</dbReference>
<dbReference type="InterPro" id="IPR052707">
    <property type="entry name" value="OsmC_Ohr_Peroxiredoxin"/>
</dbReference>
<gene>
    <name evidence="1" type="ORF">G3569_11380</name>
</gene>
<comment type="caution">
    <text evidence="1">The sequence shown here is derived from an EMBL/GenBank/DDBJ whole genome shotgun (WGS) entry which is preliminary data.</text>
</comment>
<dbReference type="PANTHER" id="PTHR42830">
    <property type="entry name" value="OSMOTICALLY INDUCIBLE FAMILY PROTEIN"/>
    <property type="match status" value="1"/>
</dbReference>
<protein>
    <submittedName>
        <fullName evidence="1">Peroxiredoxin</fullName>
    </submittedName>
</protein>
<reference evidence="1 2" key="1">
    <citation type="submission" date="2020-02" db="EMBL/GenBank/DDBJ databases">
        <title>Aliifodinibius halophilus 2W32, complete genome.</title>
        <authorList>
            <person name="Li Y."/>
            <person name="Wu S."/>
        </authorList>
    </citation>
    <scope>NUCLEOTIDE SEQUENCE [LARGE SCALE GENOMIC DNA]</scope>
    <source>
        <strain evidence="1 2">2W32</strain>
    </source>
</reference>
<evidence type="ECO:0000313" key="2">
    <source>
        <dbReference type="Proteomes" id="UP000479132"/>
    </source>
</evidence>
<dbReference type="RefSeq" id="WP_165269221.1">
    <property type="nucleotide sequence ID" value="NZ_JAALLS010000014.1"/>
</dbReference>
<dbReference type="SUPFAM" id="SSF82784">
    <property type="entry name" value="OsmC-like"/>
    <property type="match status" value="1"/>
</dbReference>
<dbReference type="InterPro" id="IPR015946">
    <property type="entry name" value="KH_dom-like_a/b"/>
</dbReference>
<evidence type="ECO:0000313" key="1">
    <source>
        <dbReference type="EMBL" id="NGP88960.1"/>
    </source>
</evidence>
<dbReference type="EMBL" id="JAALLS010000014">
    <property type="protein sequence ID" value="NGP88960.1"/>
    <property type="molecule type" value="Genomic_DNA"/>
</dbReference>
<name>A0A6M1TK81_9BACT</name>
<keyword evidence="2" id="KW-1185">Reference proteome</keyword>
<sequence>MHRYQATIQWQRNGDAFTDNKYSRKHQWAFDGGVTIAASASPQVVPEPFSDPAVVDPEEAFIASLSSCHMLWFLSIAAQEGYIVDGYSDHAEGKMQKNKKGKLAVTEVILQPVVTFKQNQHPNRTAHNNLHHRAHRRCFIANSVLTDITVDATIGGTS</sequence>
<dbReference type="AlphaFoldDB" id="A0A6M1TK81"/>
<dbReference type="InterPro" id="IPR036102">
    <property type="entry name" value="OsmC/Ohrsf"/>
</dbReference>
<dbReference type="Pfam" id="PF02566">
    <property type="entry name" value="OsmC"/>
    <property type="match status" value="1"/>
</dbReference>
<organism evidence="1 2">
    <name type="scientific">Fodinibius halophilus</name>
    <dbReference type="NCBI Taxonomy" id="1736908"/>
    <lineage>
        <taxon>Bacteria</taxon>
        <taxon>Pseudomonadati</taxon>
        <taxon>Balneolota</taxon>
        <taxon>Balneolia</taxon>
        <taxon>Balneolales</taxon>
        <taxon>Balneolaceae</taxon>
        <taxon>Fodinibius</taxon>
    </lineage>
</organism>
<dbReference type="Proteomes" id="UP000479132">
    <property type="component" value="Unassembled WGS sequence"/>
</dbReference>
<dbReference type="Gene3D" id="3.30.300.20">
    <property type="match status" value="1"/>
</dbReference>